<dbReference type="Pfam" id="PF00196">
    <property type="entry name" value="GerE"/>
    <property type="match status" value="1"/>
</dbReference>
<dbReference type="SUPFAM" id="SSF52172">
    <property type="entry name" value="CheY-like"/>
    <property type="match status" value="1"/>
</dbReference>
<dbReference type="CDD" id="cd17535">
    <property type="entry name" value="REC_NarL-like"/>
    <property type="match status" value="1"/>
</dbReference>
<dbReference type="Gene3D" id="3.40.50.2300">
    <property type="match status" value="1"/>
</dbReference>
<name>A0A0P6XP01_9CHLR</name>
<dbReference type="STRING" id="1134406.ADN00_07740"/>
<dbReference type="SMART" id="SM00421">
    <property type="entry name" value="HTH_LUXR"/>
    <property type="match status" value="1"/>
</dbReference>
<evidence type="ECO:0000256" key="3">
    <source>
        <dbReference type="PROSITE-ProRule" id="PRU00169"/>
    </source>
</evidence>
<keyword evidence="2" id="KW-0238">DNA-binding</keyword>
<feature type="modified residue" description="4-aspartylphosphate" evidence="3">
    <location>
        <position position="59"/>
    </location>
</feature>
<dbReference type="InterPro" id="IPR011006">
    <property type="entry name" value="CheY-like_superfamily"/>
</dbReference>
<evidence type="ECO:0000259" key="5">
    <source>
        <dbReference type="PROSITE" id="PS50110"/>
    </source>
</evidence>
<evidence type="ECO:0000256" key="1">
    <source>
        <dbReference type="ARBA" id="ARBA00022553"/>
    </source>
</evidence>
<gene>
    <name evidence="6" type="ORF">ADN00_07740</name>
</gene>
<feature type="domain" description="HTH luxR-type" evidence="4">
    <location>
        <begin position="146"/>
        <end position="211"/>
    </location>
</feature>
<protein>
    <submittedName>
        <fullName evidence="6">LuxR family transcriptional regulator</fullName>
    </submittedName>
</protein>
<proteinExistence type="predicted"/>
<dbReference type="InterPro" id="IPR039420">
    <property type="entry name" value="WalR-like"/>
</dbReference>
<dbReference type="PANTHER" id="PTHR43214:SF37">
    <property type="entry name" value="TRANSCRIPTIONAL REGULATORY PROTEIN YDFI"/>
    <property type="match status" value="1"/>
</dbReference>
<dbReference type="InterPro" id="IPR000792">
    <property type="entry name" value="Tscrpt_reg_LuxR_C"/>
</dbReference>
<sequence>MNANQPIRVMLVDDHNVVRSGLGAFLMVFDDLELVGEASNGREAVRLAERLQPDVILMDLVMPEMDGAAATKAIREKWQNIQIVALTSFKEDELVQGALQAGAIGYLLKNVGADELADAIRSAHAGRPTLAPEAAQALIHASRMPADRPGFDLTDREREVLELLVEGYSNPEIADKLVVSRSTIKFHVSSILSKLHVTSRTEAVAVALKEKLVKKKD</sequence>
<dbReference type="CDD" id="cd06170">
    <property type="entry name" value="LuxR_C_like"/>
    <property type="match status" value="1"/>
</dbReference>
<organism evidence="6 7">
    <name type="scientific">Ornatilinea apprima</name>
    <dbReference type="NCBI Taxonomy" id="1134406"/>
    <lineage>
        <taxon>Bacteria</taxon>
        <taxon>Bacillati</taxon>
        <taxon>Chloroflexota</taxon>
        <taxon>Anaerolineae</taxon>
        <taxon>Anaerolineales</taxon>
        <taxon>Anaerolineaceae</taxon>
        <taxon>Ornatilinea</taxon>
    </lineage>
</organism>
<dbReference type="PROSITE" id="PS00622">
    <property type="entry name" value="HTH_LUXR_1"/>
    <property type="match status" value="1"/>
</dbReference>
<dbReference type="InterPro" id="IPR058245">
    <property type="entry name" value="NreC/VraR/RcsB-like_REC"/>
</dbReference>
<dbReference type="SMART" id="SM00448">
    <property type="entry name" value="REC"/>
    <property type="match status" value="1"/>
</dbReference>
<evidence type="ECO:0000256" key="2">
    <source>
        <dbReference type="ARBA" id="ARBA00023125"/>
    </source>
</evidence>
<keyword evidence="1 3" id="KW-0597">Phosphoprotein</keyword>
<dbReference type="InterPro" id="IPR001789">
    <property type="entry name" value="Sig_transdc_resp-reg_receiver"/>
</dbReference>
<dbReference type="PRINTS" id="PR00038">
    <property type="entry name" value="HTHLUXR"/>
</dbReference>
<dbReference type="InterPro" id="IPR016032">
    <property type="entry name" value="Sig_transdc_resp-reg_C-effctor"/>
</dbReference>
<comment type="caution">
    <text evidence="6">The sequence shown here is derived from an EMBL/GenBank/DDBJ whole genome shotgun (WGS) entry which is preliminary data.</text>
</comment>
<dbReference type="Pfam" id="PF00072">
    <property type="entry name" value="Response_reg"/>
    <property type="match status" value="1"/>
</dbReference>
<keyword evidence="7" id="KW-1185">Reference proteome</keyword>
<dbReference type="PATRIC" id="fig|1134406.4.peg.3379"/>
<dbReference type="AlphaFoldDB" id="A0A0P6XP01"/>
<dbReference type="PROSITE" id="PS50110">
    <property type="entry name" value="RESPONSE_REGULATORY"/>
    <property type="match status" value="1"/>
</dbReference>
<dbReference type="GO" id="GO:0006355">
    <property type="term" value="P:regulation of DNA-templated transcription"/>
    <property type="evidence" value="ECO:0007669"/>
    <property type="project" value="InterPro"/>
</dbReference>
<reference evidence="6 7" key="1">
    <citation type="submission" date="2015-07" db="EMBL/GenBank/DDBJ databases">
        <title>Genome sequence of Ornatilinea apprima DSM 23815.</title>
        <authorList>
            <person name="Hemp J."/>
            <person name="Ward L.M."/>
            <person name="Pace L.A."/>
            <person name="Fischer W.W."/>
        </authorList>
    </citation>
    <scope>NUCLEOTIDE SEQUENCE [LARGE SCALE GENOMIC DNA]</scope>
    <source>
        <strain evidence="6 7">P3M-1</strain>
    </source>
</reference>
<feature type="domain" description="Response regulatory" evidence="5">
    <location>
        <begin position="8"/>
        <end position="124"/>
    </location>
</feature>
<dbReference type="SUPFAM" id="SSF46894">
    <property type="entry name" value="C-terminal effector domain of the bipartite response regulators"/>
    <property type="match status" value="1"/>
</dbReference>
<evidence type="ECO:0000313" key="7">
    <source>
        <dbReference type="Proteomes" id="UP000050417"/>
    </source>
</evidence>
<dbReference type="EMBL" id="LGCL01000019">
    <property type="protein sequence ID" value="KPL78333.1"/>
    <property type="molecule type" value="Genomic_DNA"/>
</dbReference>
<dbReference type="PROSITE" id="PS50043">
    <property type="entry name" value="HTH_LUXR_2"/>
    <property type="match status" value="1"/>
</dbReference>
<dbReference type="PANTHER" id="PTHR43214">
    <property type="entry name" value="TWO-COMPONENT RESPONSE REGULATOR"/>
    <property type="match status" value="1"/>
</dbReference>
<evidence type="ECO:0000259" key="4">
    <source>
        <dbReference type="PROSITE" id="PS50043"/>
    </source>
</evidence>
<dbReference type="GO" id="GO:0003677">
    <property type="term" value="F:DNA binding"/>
    <property type="evidence" value="ECO:0007669"/>
    <property type="project" value="UniProtKB-KW"/>
</dbReference>
<accession>A0A0P6XP01</accession>
<dbReference type="GO" id="GO:0000160">
    <property type="term" value="P:phosphorelay signal transduction system"/>
    <property type="evidence" value="ECO:0007669"/>
    <property type="project" value="InterPro"/>
</dbReference>
<dbReference type="RefSeq" id="WP_075062405.1">
    <property type="nucleotide sequence ID" value="NZ_LGCL01000019.1"/>
</dbReference>
<dbReference type="Proteomes" id="UP000050417">
    <property type="component" value="Unassembled WGS sequence"/>
</dbReference>
<evidence type="ECO:0000313" key="6">
    <source>
        <dbReference type="EMBL" id="KPL78333.1"/>
    </source>
</evidence>